<evidence type="ECO:0000313" key="2">
    <source>
        <dbReference type="EMBL" id="NNM73413.1"/>
    </source>
</evidence>
<dbReference type="InterPro" id="IPR000182">
    <property type="entry name" value="GNAT_dom"/>
</dbReference>
<proteinExistence type="predicted"/>
<keyword evidence="2" id="KW-0808">Transferase</keyword>
<accession>A0A849IHL4</accession>
<dbReference type="Gene3D" id="3.40.630.30">
    <property type="match status" value="1"/>
</dbReference>
<dbReference type="RefSeq" id="WP_171218865.1">
    <property type="nucleotide sequence ID" value="NZ_JABEPP010000003.1"/>
</dbReference>
<reference evidence="2 3" key="1">
    <citation type="submission" date="2020-04" db="EMBL/GenBank/DDBJ databases">
        <title>Enterovirga sp. isolate from soil.</title>
        <authorList>
            <person name="Chea S."/>
            <person name="Kim D.-U."/>
        </authorList>
    </citation>
    <scope>NUCLEOTIDE SEQUENCE [LARGE SCALE GENOMIC DNA]</scope>
    <source>
        <strain evidence="2 3">DB1703</strain>
    </source>
</reference>
<feature type="domain" description="N-acetyltransferase" evidence="1">
    <location>
        <begin position="28"/>
        <end position="180"/>
    </location>
</feature>
<sequence>MTQAAEIERRDAFDVPPRRIVLADRREVLLRPLRPEDDALYPEFDSHVSDEDRRLRFLVAMREIPQNQIFRLTHFDRKHGRAYAAIEPGSGRLLGVGRVHRLSDDEGEYAVLVRSDLKGLGLGHALMDLVLEGAKELGLRSVLGLILRENVNMIALCRELGFTFSAAGEANLVEARLRLS</sequence>
<dbReference type="Pfam" id="PF13302">
    <property type="entry name" value="Acetyltransf_3"/>
    <property type="match status" value="1"/>
</dbReference>
<dbReference type="SUPFAM" id="SSF55729">
    <property type="entry name" value="Acyl-CoA N-acyltransferases (Nat)"/>
    <property type="match status" value="1"/>
</dbReference>
<dbReference type="GO" id="GO:0016747">
    <property type="term" value="F:acyltransferase activity, transferring groups other than amino-acyl groups"/>
    <property type="evidence" value="ECO:0007669"/>
    <property type="project" value="InterPro"/>
</dbReference>
<evidence type="ECO:0000259" key="1">
    <source>
        <dbReference type="PROSITE" id="PS51186"/>
    </source>
</evidence>
<comment type="caution">
    <text evidence="2">The sequence shown here is derived from an EMBL/GenBank/DDBJ whole genome shotgun (WGS) entry which is preliminary data.</text>
</comment>
<protein>
    <submittedName>
        <fullName evidence="2">GNAT family N-acetyltransferase</fullName>
    </submittedName>
</protein>
<gene>
    <name evidence="2" type="ORF">HJG44_13570</name>
</gene>
<name>A0A849IHL4_9HYPH</name>
<evidence type="ECO:0000313" key="3">
    <source>
        <dbReference type="Proteomes" id="UP000564885"/>
    </source>
</evidence>
<dbReference type="AlphaFoldDB" id="A0A849IHL4"/>
<dbReference type="InterPro" id="IPR016181">
    <property type="entry name" value="Acyl_CoA_acyltransferase"/>
</dbReference>
<dbReference type="CDD" id="cd04301">
    <property type="entry name" value="NAT_SF"/>
    <property type="match status" value="1"/>
</dbReference>
<organism evidence="2 3">
    <name type="scientific">Enterovirga aerilata</name>
    <dbReference type="NCBI Taxonomy" id="2730920"/>
    <lineage>
        <taxon>Bacteria</taxon>
        <taxon>Pseudomonadati</taxon>
        <taxon>Pseudomonadota</taxon>
        <taxon>Alphaproteobacteria</taxon>
        <taxon>Hyphomicrobiales</taxon>
        <taxon>Methylobacteriaceae</taxon>
        <taxon>Enterovirga</taxon>
    </lineage>
</organism>
<dbReference type="Proteomes" id="UP000564885">
    <property type="component" value="Unassembled WGS sequence"/>
</dbReference>
<keyword evidence="3" id="KW-1185">Reference proteome</keyword>
<dbReference type="PROSITE" id="PS51186">
    <property type="entry name" value="GNAT"/>
    <property type="match status" value="1"/>
</dbReference>
<dbReference type="EMBL" id="JABEPP010000003">
    <property type="protein sequence ID" value="NNM73413.1"/>
    <property type="molecule type" value="Genomic_DNA"/>
</dbReference>